<proteinExistence type="predicted"/>
<feature type="signal peptide" evidence="2">
    <location>
        <begin position="1"/>
        <end position="28"/>
    </location>
</feature>
<evidence type="ECO:0000313" key="3">
    <source>
        <dbReference type="EMBL" id="GBF34981.1"/>
    </source>
</evidence>
<keyword evidence="1" id="KW-0175">Coiled coil</keyword>
<dbReference type="Pfam" id="PF10925">
    <property type="entry name" value="DUF2680"/>
    <property type="match status" value="1"/>
</dbReference>
<evidence type="ECO:0000256" key="2">
    <source>
        <dbReference type="SAM" id="SignalP"/>
    </source>
</evidence>
<organism evidence="3 4">
    <name type="scientific">Desulfocucumis palustris</name>
    <dbReference type="NCBI Taxonomy" id="1898651"/>
    <lineage>
        <taxon>Bacteria</taxon>
        <taxon>Bacillati</taxon>
        <taxon>Bacillota</taxon>
        <taxon>Clostridia</taxon>
        <taxon>Eubacteriales</taxon>
        <taxon>Desulfocucumaceae</taxon>
        <taxon>Desulfocucumis</taxon>
    </lineage>
</organism>
<dbReference type="Gene3D" id="1.10.10.1530">
    <property type="match status" value="1"/>
</dbReference>
<dbReference type="InterPro" id="IPR024485">
    <property type="entry name" value="DUF2680"/>
</dbReference>
<dbReference type="Proteomes" id="UP000239549">
    <property type="component" value="Unassembled WGS sequence"/>
</dbReference>
<keyword evidence="2" id="KW-0732">Signal</keyword>
<reference evidence="4" key="1">
    <citation type="submission" date="2018-02" db="EMBL/GenBank/DDBJ databases">
        <title>Genome sequence of Desulfocucumis palustris strain NAW-5.</title>
        <authorList>
            <person name="Watanabe M."/>
            <person name="Kojima H."/>
            <person name="Fukui M."/>
        </authorList>
    </citation>
    <scope>NUCLEOTIDE SEQUENCE [LARGE SCALE GENOMIC DNA]</scope>
    <source>
        <strain evidence="4">NAW-5</strain>
    </source>
</reference>
<evidence type="ECO:0000256" key="1">
    <source>
        <dbReference type="SAM" id="Coils"/>
    </source>
</evidence>
<keyword evidence="4" id="KW-1185">Reference proteome</keyword>
<evidence type="ECO:0000313" key="4">
    <source>
        <dbReference type="Proteomes" id="UP000239549"/>
    </source>
</evidence>
<dbReference type="RefSeq" id="WP_104373122.1">
    <property type="nucleotide sequence ID" value="NZ_BFAV01000155.1"/>
</dbReference>
<sequence length="200" mass="22127">MKSRKWRIGSILLAMVILVGTMSSMAFADTEQAKKPDFAAVYQSFISKFAANLGVSEEQVKTAVEATKDQMIDEAVQQGKLTQEQADKMKSNEGFAFFGSGHDRGHGFMGPGGNPEDIANILGITAEQLKTELQSGKKFADIIAEHGITMEQFKEKMQEIRKDAISKAVSDGKLTQEQADKMIQKMEQRINDMNQTDNNN</sequence>
<protein>
    <recommendedName>
        <fullName evidence="5">DUF2680 domain-containing protein</fullName>
    </recommendedName>
</protein>
<dbReference type="EMBL" id="BFAV01000155">
    <property type="protein sequence ID" value="GBF34981.1"/>
    <property type="molecule type" value="Genomic_DNA"/>
</dbReference>
<feature type="chain" id="PRO_5014623594" description="DUF2680 domain-containing protein" evidence="2">
    <location>
        <begin position="29"/>
        <end position="200"/>
    </location>
</feature>
<name>A0A2L2XM03_9FIRM</name>
<gene>
    <name evidence="3" type="ORF">DCCM_4102</name>
</gene>
<feature type="coiled-coil region" evidence="1">
    <location>
        <begin position="143"/>
        <end position="196"/>
    </location>
</feature>
<dbReference type="AlphaFoldDB" id="A0A2L2XM03"/>
<accession>A0A2L2XM03</accession>
<dbReference type="OrthoDB" id="1806931at2"/>
<evidence type="ECO:0008006" key="5">
    <source>
        <dbReference type="Google" id="ProtNLM"/>
    </source>
</evidence>
<comment type="caution">
    <text evidence="3">The sequence shown here is derived from an EMBL/GenBank/DDBJ whole genome shotgun (WGS) entry which is preliminary data.</text>
</comment>